<dbReference type="GO" id="GO:0006396">
    <property type="term" value="P:RNA processing"/>
    <property type="evidence" value="ECO:0000318"/>
    <property type="project" value="GO_Central"/>
</dbReference>
<dbReference type="EMBL" id="CM001222">
    <property type="protein sequence ID" value="KEH26916.1"/>
    <property type="molecule type" value="Genomic_DNA"/>
</dbReference>
<name>A0A072UBT4_MEDTR</name>
<dbReference type="InterPro" id="IPR011990">
    <property type="entry name" value="TPR-like_helical_dom_sf"/>
</dbReference>
<gene>
    <name evidence="4" type="ordered locus">MTR_6g079340</name>
</gene>
<accession>A0A072UBT4</accession>
<dbReference type="NCBIfam" id="TIGR00756">
    <property type="entry name" value="PPR"/>
    <property type="match status" value="2"/>
</dbReference>
<evidence type="ECO:0000256" key="2">
    <source>
        <dbReference type="ARBA" id="ARBA00022737"/>
    </source>
</evidence>
<dbReference type="InterPro" id="IPR002885">
    <property type="entry name" value="PPR_rpt"/>
</dbReference>
<protein>
    <submittedName>
        <fullName evidence="4">PPR containing plant-like protein</fullName>
    </submittedName>
</protein>
<dbReference type="EnsemblPlants" id="KEH26916">
    <property type="protein sequence ID" value="KEH26916"/>
    <property type="gene ID" value="MTR_6g079340"/>
</dbReference>
<evidence type="ECO:0000313" key="4">
    <source>
        <dbReference type="EMBL" id="KEH26916.1"/>
    </source>
</evidence>
<comment type="similarity">
    <text evidence="1">Belongs to the PPR family. P subfamily.</text>
</comment>
<feature type="repeat" description="PPR" evidence="3">
    <location>
        <begin position="111"/>
        <end position="145"/>
    </location>
</feature>
<dbReference type="AlphaFoldDB" id="A0A072UBT4"/>
<keyword evidence="2" id="KW-0677">Repeat</keyword>
<dbReference type="PANTHER" id="PTHR47934">
    <property type="entry name" value="PENTATRICOPEPTIDE REPEAT-CONTAINING PROTEIN PET309, MITOCHONDRIAL"/>
    <property type="match status" value="1"/>
</dbReference>
<dbReference type="Pfam" id="PF13041">
    <property type="entry name" value="PPR_2"/>
    <property type="match status" value="1"/>
</dbReference>
<dbReference type="GO" id="GO:0007005">
    <property type="term" value="P:mitochondrion organization"/>
    <property type="evidence" value="ECO:0000318"/>
    <property type="project" value="GO_Central"/>
</dbReference>
<sequence length="181" mass="20765">MGEGPNSHGNFVLDDTLHQIAKETQLSRPLRVESPMGEGRFDDYMYFCFSYLFVMNDVDKAIALLTKFKDQGIQPSVYTYTILVKGLCRSGKLEDAQKVFEDLLVKGYNLDVYAYTVMIQGFCDKDLFDEALALLSKMEENGCIPDAKTYEIIILSLFEKDENDMAEKLLREMILRGFFKD</sequence>
<feature type="repeat" description="PPR" evidence="3">
    <location>
        <begin position="76"/>
        <end position="110"/>
    </location>
</feature>
<dbReference type="Gene3D" id="1.25.40.10">
    <property type="entry name" value="Tetratricopeptide repeat domain"/>
    <property type="match status" value="2"/>
</dbReference>
<dbReference type="PANTHER" id="PTHR47934:SF28">
    <property type="entry name" value="OS04G0488500 PROTEIN"/>
    <property type="match status" value="1"/>
</dbReference>
<dbReference type="Pfam" id="PF12854">
    <property type="entry name" value="PPR_1"/>
    <property type="match status" value="1"/>
</dbReference>
<dbReference type="GO" id="GO:0005739">
    <property type="term" value="C:mitochondrion"/>
    <property type="evidence" value="ECO:0000318"/>
    <property type="project" value="GO_Central"/>
</dbReference>
<reference evidence="4 6" key="1">
    <citation type="journal article" date="2011" name="Nature">
        <title>The Medicago genome provides insight into the evolution of rhizobial symbioses.</title>
        <authorList>
            <person name="Young N.D."/>
            <person name="Debelle F."/>
            <person name="Oldroyd G.E."/>
            <person name="Geurts R."/>
            <person name="Cannon S.B."/>
            <person name="Udvardi M.K."/>
            <person name="Benedito V.A."/>
            <person name="Mayer K.F."/>
            <person name="Gouzy J."/>
            <person name="Schoof H."/>
            <person name="Van de Peer Y."/>
            <person name="Proost S."/>
            <person name="Cook D.R."/>
            <person name="Meyers B.C."/>
            <person name="Spannagl M."/>
            <person name="Cheung F."/>
            <person name="De Mita S."/>
            <person name="Krishnakumar V."/>
            <person name="Gundlach H."/>
            <person name="Zhou S."/>
            <person name="Mudge J."/>
            <person name="Bharti A.K."/>
            <person name="Murray J.D."/>
            <person name="Naoumkina M.A."/>
            <person name="Rosen B."/>
            <person name="Silverstein K.A."/>
            <person name="Tang H."/>
            <person name="Rombauts S."/>
            <person name="Zhao P.X."/>
            <person name="Zhou P."/>
            <person name="Barbe V."/>
            <person name="Bardou P."/>
            <person name="Bechner M."/>
            <person name="Bellec A."/>
            <person name="Berger A."/>
            <person name="Berges H."/>
            <person name="Bidwell S."/>
            <person name="Bisseling T."/>
            <person name="Choisne N."/>
            <person name="Couloux A."/>
            <person name="Denny R."/>
            <person name="Deshpande S."/>
            <person name="Dai X."/>
            <person name="Doyle J.J."/>
            <person name="Dudez A.M."/>
            <person name="Farmer A.D."/>
            <person name="Fouteau S."/>
            <person name="Franken C."/>
            <person name="Gibelin C."/>
            <person name="Gish J."/>
            <person name="Goldstein S."/>
            <person name="Gonzalez A.J."/>
            <person name="Green P.J."/>
            <person name="Hallab A."/>
            <person name="Hartog M."/>
            <person name="Hua A."/>
            <person name="Humphray S.J."/>
            <person name="Jeong D.H."/>
            <person name="Jing Y."/>
            <person name="Jocker A."/>
            <person name="Kenton S.M."/>
            <person name="Kim D.J."/>
            <person name="Klee K."/>
            <person name="Lai H."/>
            <person name="Lang C."/>
            <person name="Lin S."/>
            <person name="Macmil S.L."/>
            <person name="Magdelenat G."/>
            <person name="Matthews L."/>
            <person name="McCorrison J."/>
            <person name="Monaghan E.L."/>
            <person name="Mun J.H."/>
            <person name="Najar F.Z."/>
            <person name="Nicholson C."/>
            <person name="Noirot C."/>
            <person name="O'Bleness M."/>
            <person name="Paule C.R."/>
            <person name="Poulain J."/>
            <person name="Prion F."/>
            <person name="Qin B."/>
            <person name="Qu C."/>
            <person name="Retzel E.F."/>
            <person name="Riddle C."/>
            <person name="Sallet E."/>
            <person name="Samain S."/>
            <person name="Samson N."/>
            <person name="Sanders I."/>
            <person name="Saurat O."/>
            <person name="Scarpelli C."/>
            <person name="Schiex T."/>
            <person name="Segurens B."/>
            <person name="Severin A.J."/>
            <person name="Sherrier D.J."/>
            <person name="Shi R."/>
            <person name="Sims S."/>
            <person name="Singer S.R."/>
            <person name="Sinharoy S."/>
            <person name="Sterck L."/>
            <person name="Viollet A."/>
            <person name="Wang B.B."/>
            <person name="Wang K."/>
            <person name="Wang M."/>
            <person name="Wang X."/>
            <person name="Warfsmann J."/>
            <person name="Weissenbach J."/>
            <person name="White D.D."/>
            <person name="White J.D."/>
            <person name="Wiley G.B."/>
            <person name="Wincker P."/>
            <person name="Xing Y."/>
            <person name="Yang L."/>
            <person name="Yao Z."/>
            <person name="Ying F."/>
            <person name="Zhai J."/>
            <person name="Zhou L."/>
            <person name="Zuber A."/>
            <person name="Denarie J."/>
            <person name="Dixon R.A."/>
            <person name="May G.D."/>
            <person name="Schwartz D.C."/>
            <person name="Rogers J."/>
            <person name="Quetier F."/>
            <person name="Town C.D."/>
            <person name="Roe B.A."/>
        </authorList>
    </citation>
    <scope>NUCLEOTIDE SEQUENCE [LARGE SCALE GENOMIC DNA]</scope>
    <source>
        <strain evidence="4">A17</strain>
        <strain evidence="5 6">cv. Jemalong A17</strain>
    </source>
</reference>
<proteinExistence type="inferred from homology"/>
<dbReference type="PROSITE" id="PS51375">
    <property type="entry name" value="PPR"/>
    <property type="match status" value="2"/>
</dbReference>
<dbReference type="Proteomes" id="UP000002051">
    <property type="component" value="Chromosome 6"/>
</dbReference>
<keyword evidence="6" id="KW-1185">Reference proteome</keyword>
<dbReference type="GO" id="GO:0003729">
    <property type="term" value="F:mRNA binding"/>
    <property type="evidence" value="ECO:0000318"/>
    <property type="project" value="GO_Central"/>
</dbReference>
<evidence type="ECO:0000256" key="1">
    <source>
        <dbReference type="ARBA" id="ARBA00007626"/>
    </source>
</evidence>
<reference evidence="5" key="3">
    <citation type="submission" date="2015-04" db="UniProtKB">
        <authorList>
            <consortium name="EnsemblPlants"/>
        </authorList>
    </citation>
    <scope>IDENTIFICATION</scope>
    <source>
        <strain evidence="5">cv. Jemalong A17</strain>
    </source>
</reference>
<dbReference type="HOGENOM" id="CLU_1491192_0_0_1"/>
<dbReference type="InterPro" id="IPR051114">
    <property type="entry name" value="Mito_RNA_Proc_CCM1"/>
</dbReference>
<evidence type="ECO:0000313" key="6">
    <source>
        <dbReference type="Proteomes" id="UP000002051"/>
    </source>
</evidence>
<organism evidence="4 6">
    <name type="scientific">Medicago truncatula</name>
    <name type="common">Barrel medic</name>
    <name type="synonym">Medicago tribuloides</name>
    <dbReference type="NCBI Taxonomy" id="3880"/>
    <lineage>
        <taxon>Eukaryota</taxon>
        <taxon>Viridiplantae</taxon>
        <taxon>Streptophyta</taxon>
        <taxon>Embryophyta</taxon>
        <taxon>Tracheophyta</taxon>
        <taxon>Spermatophyta</taxon>
        <taxon>Magnoliopsida</taxon>
        <taxon>eudicotyledons</taxon>
        <taxon>Gunneridae</taxon>
        <taxon>Pentapetalae</taxon>
        <taxon>rosids</taxon>
        <taxon>fabids</taxon>
        <taxon>Fabales</taxon>
        <taxon>Fabaceae</taxon>
        <taxon>Papilionoideae</taxon>
        <taxon>50 kb inversion clade</taxon>
        <taxon>NPAAA clade</taxon>
        <taxon>Hologalegina</taxon>
        <taxon>IRL clade</taxon>
        <taxon>Trifolieae</taxon>
        <taxon>Medicago</taxon>
    </lineage>
</organism>
<evidence type="ECO:0000256" key="3">
    <source>
        <dbReference type="PROSITE-ProRule" id="PRU00708"/>
    </source>
</evidence>
<evidence type="ECO:0000313" key="5">
    <source>
        <dbReference type="EnsemblPlants" id="KEH26916"/>
    </source>
</evidence>
<reference evidence="4 6" key="2">
    <citation type="journal article" date="2014" name="BMC Genomics">
        <title>An improved genome release (version Mt4.0) for the model legume Medicago truncatula.</title>
        <authorList>
            <person name="Tang H."/>
            <person name="Krishnakumar V."/>
            <person name="Bidwell S."/>
            <person name="Rosen B."/>
            <person name="Chan A."/>
            <person name="Zhou S."/>
            <person name="Gentzbittel L."/>
            <person name="Childs K.L."/>
            <person name="Yandell M."/>
            <person name="Gundlach H."/>
            <person name="Mayer K.F."/>
            <person name="Schwartz D.C."/>
            <person name="Town C.D."/>
        </authorList>
    </citation>
    <scope>GENOME REANNOTATION</scope>
    <source>
        <strain evidence="4">A17</strain>
        <strain evidence="5 6">cv. Jemalong A17</strain>
    </source>
</reference>